<evidence type="ECO:0000256" key="11">
    <source>
        <dbReference type="ARBA" id="ARBA00023004"/>
    </source>
</evidence>
<dbReference type="PROSITE" id="PS00086">
    <property type="entry name" value="CYTOCHROME_P450"/>
    <property type="match status" value="1"/>
</dbReference>
<evidence type="ECO:0000313" key="16">
    <source>
        <dbReference type="RefSeq" id="XP_012938832.1"/>
    </source>
</evidence>
<gene>
    <name evidence="16" type="primary">LOC101858944</name>
</gene>
<dbReference type="PANTHER" id="PTHR24289">
    <property type="entry name" value="STEROID 17-ALPHA-HYDROXYLASE/17,20 LYASE"/>
    <property type="match status" value="1"/>
</dbReference>
<accession>A0ABM1A1C2</accession>
<keyword evidence="8" id="KW-0256">Endoplasmic reticulum</keyword>
<keyword evidence="11 13" id="KW-0408">Iron</keyword>
<evidence type="ECO:0000256" key="2">
    <source>
        <dbReference type="ARBA" id="ARBA00004174"/>
    </source>
</evidence>
<keyword evidence="10 13" id="KW-0560">Oxidoreductase</keyword>
<comment type="cofactor">
    <cofactor evidence="1">
        <name>heme</name>
        <dbReference type="ChEBI" id="CHEBI:30413"/>
    </cofactor>
</comment>
<dbReference type="Gene3D" id="1.10.630.10">
    <property type="entry name" value="Cytochrome P450"/>
    <property type="match status" value="1"/>
</dbReference>
<keyword evidence="14" id="KW-0812">Transmembrane</keyword>
<keyword evidence="12 13" id="KW-0503">Monooxygenase</keyword>
<keyword evidence="14" id="KW-1133">Transmembrane helix</keyword>
<dbReference type="InterPro" id="IPR001128">
    <property type="entry name" value="Cyt_P450"/>
</dbReference>
<feature type="transmembrane region" description="Helical" evidence="14">
    <location>
        <begin position="6"/>
        <end position="28"/>
    </location>
</feature>
<evidence type="ECO:0000256" key="8">
    <source>
        <dbReference type="ARBA" id="ARBA00022824"/>
    </source>
</evidence>
<evidence type="ECO:0000256" key="7">
    <source>
        <dbReference type="ARBA" id="ARBA00022723"/>
    </source>
</evidence>
<evidence type="ECO:0000256" key="12">
    <source>
        <dbReference type="ARBA" id="ARBA00023033"/>
    </source>
</evidence>
<evidence type="ECO:0000256" key="10">
    <source>
        <dbReference type="ARBA" id="ARBA00023002"/>
    </source>
</evidence>
<evidence type="ECO:0000256" key="13">
    <source>
        <dbReference type="RuleBase" id="RU000461"/>
    </source>
</evidence>
<name>A0ABM1A1C2_APLCA</name>
<reference evidence="16" key="1">
    <citation type="submission" date="2025-08" db="UniProtKB">
        <authorList>
            <consortium name="RefSeq"/>
        </authorList>
    </citation>
    <scope>IDENTIFICATION</scope>
</reference>
<dbReference type="InterPro" id="IPR002401">
    <property type="entry name" value="Cyt_P450_E_grp-I"/>
</dbReference>
<evidence type="ECO:0000256" key="1">
    <source>
        <dbReference type="ARBA" id="ARBA00001971"/>
    </source>
</evidence>
<dbReference type="Pfam" id="PF00067">
    <property type="entry name" value="p450"/>
    <property type="match status" value="1"/>
</dbReference>
<evidence type="ECO:0000256" key="14">
    <source>
        <dbReference type="SAM" id="Phobius"/>
    </source>
</evidence>
<keyword evidence="15" id="KW-1185">Reference proteome</keyword>
<keyword evidence="9" id="KW-0492">Microsome</keyword>
<evidence type="ECO:0000313" key="15">
    <source>
        <dbReference type="Proteomes" id="UP000694888"/>
    </source>
</evidence>
<comment type="subcellular location">
    <subcellularLocation>
        <location evidence="3">Endoplasmic reticulum membrane</location>
        <topology evidence="3">Peripheral membrane protein</topology>
    </subcellularLocation>
    <subcellularLocation>
        <location evidence="2">Microsome membrane</location>
        <topology evidence="2">Peripheral membrane protein</topology>
    </subcellularLocation>
</comment>
<evidence type="ECO:0000256" key="4">
    <source>
        <dbReference type="ARBA" id="ARBA00010617"/>
    </source>
</evidence>
<evidence type="ECO:0000256" key="6">
    <source>
        <dbReference type="ARBA" id="ARBA00022617"/>
    </source>
</evidence>
<dbReference type="EC" id="1.14.14.1" evidence="5"/>
<organism evidence="15 16">
    <name type="scientific">Aplysia californica</name>
    <name type="common">California sea hare</name>
    <dbReference type="NCBI Taxonomy" id="6500"/>
    <lineage>
        <taxon>Eukaryota</taxon>
        <taxon>Metazoa</taxon>
        <taxon>Spiralia</taxon>
        <taxon>Lophotrochozoa</taxon>
        <taxon>Mollusca</taxon>
        <taxon>Gastropoda</taxon>
        <taxon>Heterobranchia</taxon>
        <taxon>Euthyneura</taxon>
        <taxon>Tectipleura</taxon>
        <taxon>Aplysiida</taxon>
        <taxon>Aplysioidea</taxon>
        <taxon>Aplysiidae</taxon>
        <taxon>Aplysia</taxon>
    </lineage>
</organism>
<dbReference type="Proteomes" id="UP000694888">
    <property type="component" value="Unplaced"/>
</dbReference>
<dbReference type="PRINTS" id="PR00463">
    <property type="entry name" value="EP450I"/>
</dbReference>
<dbReference type="PRINTS" id="PR00385">
    <property type="entry name" value="P450"/>
</dbReference>
<dbReference type="SUPFAM" id="SSF48264">
    <property type="entry name" value="Cytochrome P450"/>
    <property type="match status" value="1"/>
</dbReference>
<protein>
    <recommendedName>
        <fullName evidence="5">unspecific monooxygenase</fullName>
        <ecNumber evidence="5">1.14.14.1</ecNumber>
    </recommendedName>
</protein>
<evidence type="ECO:0000256" key="5">
    <source>
        <dbReference type="ARBA" id="ARBA00012109"/>
    </source>
</evidence>
<keyword evidence="6 13" id="KW-0349">Heme</keyword>
<dbReference type="GeneID" id="101858944"/>
<sequence length="216" mass="24894">MCALILTVFTCSHLTSLGYLLSLFLVLIHHPEVQRRIQREVDEVVGRGRRPRVDDRPSMPYTEATVLEIFRYASNLPLTAGRKATKEMELTDFGLTIPKDTSIIINAWYIHHDERIFTDPWAFNPERFLDSHGRLLPPTDPKRIAVNNFGLGERMCPASDFAESRFFLYVTTLLQKFDLDPPTKREQLPSCDPRTYCPGTILQPRVFSTKITKRVN</sequence>
<evidence type="ECO:0000256" key="3">
    <source>
        <dbReference type="ARBA" id="ARBA00004406"/>
    </source>
</evidence>
<dbReference type="PANTHER" id="PTHR24289:SF21">
    <property type="entry name" value="CYTOCHROME P450 1A"/>
    <property type="match status" value="1"/>
</dbReference>
<comment type="similarity">
    <text evidence="4 13">Belongs to the cytochrome P450 family.</text>
</comment>
<dbReference type="RefSeq" id="XP_012938832.1">
    <property type="nucleotide sequence ID" value="XM_013083378.1"/>
</dbReference>
<evidence type="ECO:0000256" key="9">
    <source>
        <dbReference type="ARBA" id="ARBA00022848"/>
    </source>
</evidence>
<dbReference type="InterPro" id="IPR036396">
    <property type="entry name" value="Cyt_P450_sf"/>
</dbReference>
<keyword evidence="14" id="KW-0472">Membrane</keyword>
<keyword evidence="7 13" id="KW-0479">Metal-binding</keyword>
<dbReference type="InterPro" id="IPR017972">
    <property type="entry name" value="Cyt_P450_CS"/>
</dbReference>
<proteinExistence type="inferred from homology"/>